<sequence>WPISKTSYAQRLVRRIRKCSAVMAELVGANQPKILRTQLSWLKDVDDQSSAMVMILLAVQEWKTLLKGGFIHQIGGLNPINFPAFELTSSLDENHDISQVTASTETKSTEVRSSQDESGDDTPKLKKVDSHKEEVLHRRETLGSIPGWPLLGRTLAFRKGLRRPVAIHDTMENPVIEDCTQLTHISEKESIKCSSDGEDEMLGNMQEVSSSLSSITTEESILLRPGWPLLRKEVEVEELSVVQWVMSLPNRSKEATGSSQINISTNEGEKLVSNESSGFEYRLNKSCSAAPRKLETKLELVLKLFSSGCKLFSYEELKSATNQFSSENFLGEGGCSNVYKGHLLGDKPVAVKILKQYKEAWNDFSLEVEILSSLKHKNITPLIGVCIEDDHLVLVHDFLSKGSLEESLHGQHGKAPLPWKVRFDVALAIAEALNYLHNDCCWPVIHRDVKSSNILLSDELQPQLLDFGLAVWGPADSNYITTDEIVGTFGYIAPEYFMHGRVSDKLDVYSFGIVLLELLTGKRPIDSKTEKGQESLVKWAMPLLESGNLKELLDPKPDWDFDIVQMHSMVLVATLCIKQSASLRPRLNQILMLLKGEKEVIEWKNSYIDEITQSSNQGYDDIATELEQKSFPDFDFLDSYDGDATFSSSGDTVSTNSLKAGSMLKDYLLERQED</sequence>
<gene>
    <name evidence="3" type="ORF">Tsubulata_049553</name>
</gene>
<dbReference type="InterPro" id="IPR011009">
    <property type="entry name" value="Kinase-like_dom_sf"/>
</dbReference>
<dbReference type="AlphaFoldDB" id="A0A9Q0FU86"/>
<dbReference type="InterPro" id="IPR046958">
    <property type="entry name" value="RBK1/2/STUNTED"/>
</dbReference>
<dbReference type="PANTHER" id="PTHR47987:SF11">
    <property type="entry name" value="RECEPTOR-LIKE CYTOSOLIC SERINE_THREONINE-PROTEIN KINASE RBK1 ISOFORM X1"/>
    <property type="match status" value="1"/>
</dbReference>
<evidence type="ECO:0000256" key="1">
    <source>
        <dbReference type="SAM" id="MobiDB-lite"/>
    </source>
</evidence>
<feature type="region of interest" description="Disordered" evidence="1">
    <location>
        <begin position="99"/>
        <end position="132"/>
    </location>
</feature>
<dbReference type="SMART" id="SM00220">
    <property type="entry name" value="S_TKc"/>
    <property type="match status" value="1"/>
</dbReference>
<reference evidence="3" key="2">
    <citation type="journal article" date="2023" name="Plants (Basel)">
        <title>Annotation of the Turnera subulata (Passifloraceae) Draft Genome Reveals the S-Locus Evolved after the Divergence of Turneroideae from Passifloroideae in a Stepwise Manner.</title>
        <authorList>
            <person name="Henning P.M."/>
            <person name="Roalson E.H."/>
            <person name="Mir W."/>
            <person name="McCubbin A.G."/>
            <person name="Shore J.S."/>
        </authorList>
    </citation>
    <scope>NUCLEOTIDE SEQUENCE</scope>
    <source>
        <strain evidence="3">F60SS</strain>
    </source>
</reference>
<dbReference type="GO" id="GO:0005524">
    <property type="term" value="F:ATP binding"/>
    <property type="evidence" value="ECO:0007669"/>
    <property type="project" value="InterPro"/>
</dbReference>
<dbReference type="Gene3D" id="3.30.200.20">
    <property type="entry name" value="Phosphorylase Kinase, domain 1"/>
    <property type="match status" value="1"/>
</dbReference>
<accession>A0A9Q0FU86</accession>
<dbReference type="PROSITE" id="PS50011">
    <property type="entry name" value="PROTEIN_KINASE_DOM"/>
    <property type="match status" value="1"/>
</dbReference>
<feature type="compositionally biased region" description="Basic and acidic residues" evidence="1">
    <location>
        <begin position="107"/>
        <end position="132"/>
    </location>
</feature>
<dbReference type="InterPro" id="IPR000719">
    <property type="entry name" value="Prot_kinase_dom"/>
</dbReference>
<dbReference type="Proteomes" id="UP001141552">
    <property type="component" value="Unassembled WGS sequence"/>
</dbReference>
<proteinExistence type="predicted"/>
<dbReference type="GO" id="GO:0004672">
    <property type="term" value="F:protein kinase activity"/>
    <property type="evidence" value="ECO:0007669"/>
    <property type="project" value="InterPro"/>
</dbReference>
<protein>
    <recommendedName>
        <fullName evidence="2">Protein kinase domain-containing protein</fullName>
    </recommendedName>
</protein>
<dbReference type="InterPro" id="IPR008271">
    <property type="entry name" value="Ser/Thr_kinase_AS"/>
</dbReference>
<dbReference type="FunFam" id="1.10.510.10:FF:000284">
    <property type="entry name" value="Putative receptor-like serine/threonine-protein kinase"/>
    <property type="match status" value="1"/>
</dbReference>
<dbReference type="OrthoDB" id="654677at2759"/>
<evidence type="ECO:0000259" key="2">
    <source>
        <dbReference type="PROSITE" id="PS50011"/>
    </source>
</evidence>
<comment type="caution">
    <text evidence="3">The sequence shown here is derived from an EMBL/GenBank/DDBJ whole genome shotgun (WGS) entry which is preliminary data.</text>
</comment>
<evidence type="ECO:0000313" key="3">
    <source>
        <dbReference type="EMBL" id="KAJ4836705.1"/>
    </source>
</evidence>
<organism evidence="3 4">
    <name type="scientific">Turnera subulata</name>
    <dbReference type="NCBI Taxonomy" id="218843"/>
    <lineage>
        <taxon>Eukaryota</taxon>
        <taxon>Viridiplantae</taxon>
        <taxon>Streptophyta</taxon>
        <taxon>Embryophyta</taxon>
        <taxon>Tracheophyta</taxon>
        <taxon>Spermatophyta</taxon>
        <taxon>Magnoliopsida</taxon>
        <taxon>eudicotyledons</taxon>
        <taxon>Gunneridae</taxon>
        <taxon>Pentapetalae</taxon>
        <taxon>rosids</taxon>
        <taxon>fabids</taxon>
        <taxon>Malpighiales</taxon>
        <taxon>Passifloraceae</taxon>
        <taxon>Turnera</taxon>
    </lineage>
</organism>
<dbReference type="Gene3D" id="1.10.510.10">
    <property type="entry name" value="Transferase(Phosphotransferase) domain 1"/>
    <property type="match status" value="1"/>
</dbReference>
<dbReference type="PROSITE" id="PS00108">
    <property type="entry name" value="PROTEIN_KINASE_ST"/>
    <property type="match status" value="1"/>
</dbReference>
<feature type="non-terminal residue" evidence="3">
    <location>
        <position position="1"/>
    </location>
</feature>
<dbReference type="FunFam" id="3.30.200.20:FF:000268">
    <property type="entry name" value="probable receptor-like serine/threonine-protein kinase At5g57670"/>
    <property type="match status" value="1"/>
</dbReference>
<dbReference type="Pfam" id="PF00069">
    <property type="entry name" value="Pkinase"/>
    <property type="match status" value="1"/>
</dbReference>
<reference evidence="3" key="1">
    <citation type="submission" date="2022-02" db="EMBL/GenBank/DDBJ databases">
        <authorList>
            <person name="Henning P.M."/>
            <person name="McCubbin A.G."/>
            <person name="Shore J.S."/>
        </authorList>
    </citation>
    <scope>NUCLEOTIDE SEQUENCE</scope>
    <source>
        <strain evidence="3">F60SS</strain>
        <tissue evidence="3">Leaves</tissue>
    </source>
</reference>
<evidence type="ECO:0000313" key="4">
    <source>
        <dbReference type="Proteomes" id="UP001141552"/>
    </source>
</evidence>
<dbReference type="EMBL" id="JAKUCV010004037">
    <property type="protein sequence ID" value="KAJ4836705.1"/>
    <property type="molecule type" value="Genomic_DNA"/>
</dbReference>
<dbReference type="SUPFAM" id="SSF56112">
    <property type="entry name" value="Protein kinase-like (PK-like)"/>
    <property type="match status" value="1"/>
</dbReference>
<name>A0A9Q0FU86_9ROSI</name>
<keyword evidence="4" id="KW-1185">Reference proteome</keyword>
<dbReference type="PANTHER" id="PTHR47987">
    <property type="entry name" value="OS08G0249100 PROTEIN"/>
    <property type="match status" value="1"/>
</dbReference>
<feature type="domain" description="Protein kinase" evidence="2">
    <location>
        <begin position="324"/>
        <end position="608"/>
    </location>
</feature>